<feature type="compositionally biased region" description="Low complexity" evidence="1">
    <location>
        <begin position="280"/>
        <end position="292"/>
    </location>
</feature>
<feature type="compositionally biased region" description="Polar residues" evidence="1">
    <location>
        <begin position="478"/>
        <end position="493"/>
    </location>
</feature>
<feature type="compositionally biased region" description="Polar residues" evidence="1">
    <location>
        <begin position="375"/>
        <end position="387"/>
    </location>
</feature>
<feature type="region of interest" description="Disordered" evidence="1">
    <location>
        <begin position="524"/>
        <end position="622"/>
    </location>
</feature>
<dbReference type="CDD" id="cd06763">
    <property type="entry name" value="PDZ7_PDZD2-PDZ4_hPro-IL-16-like"/>
    <property type="match status" value="1"/>
</dbReference>
<dbReference type="PANTHER" id="PTHR11324:SF16">
    <property type="entry name" value="PDZ DOMAIN-CONTAINING PROTEIN 2"/>
    <property type="match status" value="1"/>
</dbReference>
<dbReference type="EMBL" id="JAVRJZ010000009">
    <property type="protein sequence ID" value="KAK2718154.1"/>
    <property type="molecule type" value="Genomic_DNA"/>
</dbReference>
<dbReference type="PROSITE" id="PS50106">
    <property type="entry name" value="PDZ"/>
    <property type="match status" value="2"/>
</dbReference>
<feature type="compositionally biased region" description="Basic and acidic residues" evidence="1">
    <location>
        <begin position="73"/>
        <end position="82"/>
    </location>
</feature>
<evidence type="ECO:0000259" key="2">
    <source>
        <dbReference type="PROSITE" id="PS50106"/>
    </source>
</evidence>
<feature type="compositionally biased region" description="Basic and acidic residues" evidence="1">
    <location>
        <begin position="467"/>
        <end position="476"/>
    </location>
</feature>
<feature type="region of interest" description="Disordered" evidence="1">
    <location>
        <begin position="467"/>
        <end position="493"/>
    </location>
</feature>
<feature type="region of interest" description="Disordered" evidence="1">
    <location>
        <begin position="278"/>
        <end position="302"/>
    </location>
</feature>
<feature type="compositionally biased region" description="Low complexity" evidence="1">
    <location>
        <begin position="711"/>
        <end position="727"/>
    </location>
</feature>
<name>A0AA88L9T0_ARTSF</name>
<feature type="region of interest" description="Disordered" evidence="1">
    <location>
        <begin position="373"/>
        <end position="406"/>
    </location>
</feature>
<protein>
    <recommendedName>
        <fullName evidence="2">PDZ domain-containing protein</fullName>
    </recommendedName>
</protein>
<dbReference type="PANTHER" id="PTHR11324">
    <property type="entry name" value="IL16-RELATED"/>
    <property type="match status" value="1"/>
</dbReference>
<gene>
    <name evidence="3" type="ORF">QYM36_005459</name>
</gene>
<sequence>MNSSAFLMGDSRENLSDSLPKSRPPPDGHEFPVEYQDSENAFTTNGIKKSTPVPRPRSSFPPRDANGKPPLWNKKEEKNETNVRAKIALFSSDDQTRLSPINLSRSPDGDTHLQISAPNHTDLSKSFDSLNTAEHVKPVLLSPGSFKTRRSLQEKSQSLLDVNNVTLPRRSPAVEANRNKFSQLLEYRQKSMSKLKGLVIPNIDTLPQTNSPKLNLPEIISKDSILAQEVVGIKHEPTRQRSPPNNDTPHRSNIFKSQLSHLSLNDFGIGERDMEIDTDSAVSSSRSSLSSAPSPPLVNYSGSLKEKEIPRVLKADSIEALNRRNVLESARFRKGAKGDDIPPSHHLQGQEPPTPQRNEVEIRFAYVTDCDSADKSGQNLHNETSTRVSKDGLVPPVPSKRNSVAKSTKDYNKSIITSFDEVDRKGSTDGYYRITRTSSFSRVEDNRTYFSEISRAKTGRVERAFSFSKREDKAEKLSPSTSNQSLNQRKASLESLSSSNIYVQNKILRPIGSLKHLQNPFNLETERQSSSNETSPMSRKSPSGSVSPAEIKIEGRRASFAREYVDSSPKIGQKTDNPLKSNENLQKTNYFHNNDVSEPSTQYGIQGGSSSAQLKRKEAPSPTSIRALTQRFEAITTDKLSKTGKPQDNKLTSVSDIKRAFEKAEKSLNHDDDISGYFPVRSPSDSLKRHQQPHGIFMTNTNIYSAHMRMSSMDSSTSEDNSLSNSNHGSVRDQFGSITSLASTTSLISPQELQQLIEDANQSLEESGTSCHEIVVVVLHRGDIINGASSLSLGITLAGGSDHEMKEITVHKIIVGSVADRDGRIQRGDRVLSINGRNLKGVTHREALQILKAPRPEVVLVLSRNRTSSPQDSVLDDSSTKNLCISPKFFSGRPPKILETQTETKVGKDDDNLKDRIRGKPIQTKIYKDGAGLGFSLEGGKDSPTGDRPLTIKKIFTGGAADKCGIIQVGDQIVAVNGIDMRNMSRLEAWNFMKKLPDGEVQLTVAQLQRKPACDSL</sequence>
<organism evidence="3 4">
    <name type="scientific">Artemia franciscana</name>
    <name type="common">Brine shrimp</name>
    <name type="synonym">Artemia sanfranciscana</name>
    <dbReference type="NCBI Taxonomy" id="6661"/>
    <lineage>
        <taxon>Eukaryota</taxon>
        <taxon>Metazoa</taxon>
        <taxon>Ecdysozoa</taxon>
        <taxon>Arthropoda</taxon>
        <taxon>Crustacea</taxon>
        <taxon>Branchiopoda</taxon>
        <taxon>Anostraca</taxon>
        <taxon>Artemiidae</taxon>
        <taxon>Artemia</taxon>
    </lineage>
</organism>
<dbReference type="SUPFAM" id="SSF50156">
    <property type="entry name" value="PDZ domain-like"/>
    <property type="match status" value="2"/>
</dbReference>
<feature type="region of interest" description="Disordered" evidence="1">
    <location>
        <begin position="331"/>
        <end position="356"/>
    </location>
</feature>
<dbReference type="EMBL" id="JAVRJZ010000009">
    <property type="protein sequence ID" value="KAK2718153.1"/>
    <property type="molecule type" value="Genomic_DNA"/>
</dbReference>
<feature type="compositionally biased region" description="Polar residues" evidence="1">
    <location>
        <begin position="38"/>
        <end position="48"/>
    </location>
</feature>
<evidence type="ECO:0000256" key="1">
    <source>
        <dbReference type="SAM" id="MobiDB-lite"/>
    </source>
</evidence>
<dbReference type="InterPro" id="IPR001478">
    <property type="entry name" value="PDZ"/>
</dbReference>
<feature type="compositionally biased region" description="Polar residues" evidence="1">
    <location>
        <begin position="528"/>
        <end position="546"/>
    </location>
</feature>
<dbReference type="SMART" id="SM00228">
    <property type="entry name" value="PDZ"/>
    <property type="match status" value="2"/>
</dbReference>
<accession>A0AA88L9T0</accession>
<feature type="region of interest" description="Disordered" evidence="1">
    <location>
        <begin position="711"/>
        <end position="730"/>
    </location>
</feature>
<proteinExistence type="predicted"/>
<feature type="domain" description="PDZ" evidence="2">
    <location>
        <begin position="776"/>
        <end position="866"/>
    </location>
</feature>
<keyword evidence="4" id="KW-1185">Reference proteome</keyword>
<evidence type="ECO:0000313" key="4">
    <source>
        <dbReference type="Proteomes" id="UP001187531"/>
    </source>
</evidence>
<reference evidence="3" key="1">
    <citation type="submission" date="2023-07" db="EMBL/GenBank/DDBJ databases">
        <title>Chromosome-level genome assembly of Artemia franciscana.</title>
        <authorList>
            <person name="Jo E."/>
        </authorList>
    </citation>
    <scope>NUCLEOTIDE SEQUENCE</scope>
    <source>
        <tissue evidence="3">Whole body</tissue>
    </source>
</reference>
<dbReference type="Gene3D" id="2.30.42.10">
    <property type="match status" value="2"/>
</dbReference>
<dbReference type="AlphaFoldDB" id="A0AA88L9T0"/>
<feature type="compositionally biased region" description="Low complexity" evidence="1">
    <location>
        <begin position="50"/>
        <end position="63"/>
    </location>
</feature>
<feature type="region of interest" description="Disordered" evidence="1">
    <location>
        <begin position="233"/>
        <end position="253"/>
    </location>
</feature>
<dbReference type="Pfam" id="PF00595">
    <property type="entry name" value="PDZ"/>
    <property type="match status" value="2"/>
</dbReference>
<feature type="region of interest" description="Disordered" evidence="1">
    <location>
        <begin position="1"/>
        <end position="82"/>
    </location>
</feature>
<dbReference type="Proteomes" id="UP001187531">
    <property type="component" value="Unassembled WGS sequence"/>
</dbReference>
<evidence type="ECO:0000313" key="3">
    <source>
        <dbReference type="EMBL" id="KAK2718154.1"/>
    </source>
</evidence>
<comment type="caution">
    <text evidence="3">The sequence shown here is derived from an EMBL/GenBank/DDBJ whole genome shotgun (WGS) entry which is preliminary data.</text>
</comment>
<dbReference type="InterPro" id="IPR036034">
    <property type="entry name" value="PDZ_sf"/>
</dbReference>
<feature type="compositionally biased region" description="Polar residues" evidence="1">
    <location>
        <begin position="574"/>
        <end position="613"/>
    </location>
</feature>
<feature type="domain" description="PDZ" evidence="2">
    <location>
        <begin position="923"/>
        <end position="995"/>
    </location>
</feature>